<evidence type="ECO:0000313" key="3">
    <source>
        <dbReference type="Proteomes" id="UP000295560"/>
    </source>
</evidence>
<protein>
    <submittedName>
        <fullName evidence="2">SnoaL-like protein</fullName>
    </submittedName>
</protein>
<gene>
    <name evidence="2" type="ORF">EV378_6600</name>
</gene>
<evidence type="ECO:0000259" key="1">
    <source>
        <dbReference type="Pfam" id="PF13577"/>
    </source>
</evidence>
<accession>A0A4R1HNC6</accession>
<feature type="domain" description="SnoaL-like" evidence="1">
    <location>
        <begin position="19"/>
        <end position="144"/>
    </location>
</feature>
<dbReference type="InterPro" id="IPR032710">
    <property type="entry name" value="NTF2-like_dom_sf"/>
</dbReference>
<dbReference type="Gene3D" id="3.10.450.50">
    <property type="match status" value="1"/>
</dbReference>
<dbReference type="RefSeq" id="WP_132431566.1">
    <property type="nucleotide sequence ID" value="NZ_SMFZ01000002.1"/>
</dbReference>
<sequence>MTAPDLLAELAELRRRVDTLESRESIQLLRNRFHDYVNTDRWDEIGSLFTDDAELDYDTVGSASGRAAITEFFASIPETLPSGRGPFIRQFIHAHSVEVDGATATGTSHLFATPVFDGVSHVVSARFTDTYARVDGGEWLFASVTMNVWYAVPIAEGWAGEDRNRL</sequence>
<dbReference type="SUPFAM" id="SSF54427">
    <property type="entry name" value="NTF2-like"/>
    <property type="match status" value="1"/>
</dbReference>
<name>A0A4R1HNC6_PSEEN</name>
<proteinExistence type="predicted"/>
<keyword evidence="3" id="KW-1185">Reference proteome</keyword>
<reference evidence="2 3" key="1">
    <citation type="submission" date="2019-03" db="EMBL/GenBank/DDBJ databases">
        <title>Sequencing the genomes of 1000 actinobacteria strains.</title>
        <authorList>
            <person name="Klenk H.-P."/>
        </authorList>
    </citation>
    <scope>NUCLEOTIDE SEQUENCE [LARGE SCALE GENOMIC DNA]</scope>
    <source>
        <strain evidence="2 3">DSM 44969</strain>
    </source>
</reference>
<dbReference type="InterPro" id="IPR037401">
    <property type="entry name" value="SnoaL-like"/>
</dbReference>
<evidence type="ECO:0000313" key="2">
    <source>
        <dbReference type="EMBL" id="TCK22593.1"/>
    </source>
</evidence>
<dbReference type="AlphaFoldDB" id="A0A4R1HNC6"/>
<dbReference type="EMBL" id="SMFZ01000002">
    <property type="protein sequence ID" value="TCK22593.1"/>
    <property type="molecule type" value="Genomic_DNA"/>
</dbReference>
<comment type="caution">
    <text evidence="2">The sequence shown here is derived from an EMBL/GenBank/DDBJ whole genome shotgun (WGS) entry which is preliminary data.</text>
</comment>
<dbReference type="Pfam" id="PF13577">
    <property type="entry name" value="SnoaL_4"/>
    <property type="match status" value="1"/>
</dbReference>
<dbReference type="Proteomes" id="UP000295560">
    <property type="component" value="Unassembled WGS sequence"/>
</dbReference>
<dbReference type="OrthoDB" id="1492465at2"/>
<organism evidence="2 3">
    <name type="scientific">Pseudonocardia endophytica</name>
    <dbReference type="NCBI Taxonomy" id="401976"/>
    <lineage>
        <taxon>Bacteria</taxon>
        <taxon>Bacillati</taxon>
        <taxon>Actinomycetota</taxon>
        <taxon>Actinomycetes</taxon>
        <taxon>Pseudonocardiales</taxon>
        <taxon>Pseudonocardiaceae</taxon>
        <taxon>Pseudonocardia</taxon>
    </lineage>
</organism>